<dbReference type="EMBL" id="JAEACU010000006">
    <property type="protein sequence ID" value="KAH7524938.1"/>
    <property type="molecule type" value="Genomic_DNA"/>
</dbReference>
<evidence type="ECO:0000256" key="2">
    <source>
        <dbReference type="ARBA" id="ARBA00022729"/>
    </source>
</evidence>
<name>A0A978VAK3_ZIZJJ</name>
<dbReference type="Pfam" id="PF00560">
    <property type="entry name" value="LRR_1"/>
    <property type="match status" value="2"/>
</dbReference>
<feature type="chain" id="PRO_5036710121" description="Leucine-rich repeat-containing N-terminal plant-type domain-containing protein" evidence="5">
    <location>
        <begin position="23"/>
        <end position="362"/>
    </location>
</feature>
<dbReference type="InterPro" id="IPR013210">
    <property type="entry name" value="LRR_N_plant-typ"/>
</dbReference>
<evidence type="ECO:0000313" key="7">
    <source>
        <dbReference type="EMBL" id="KAH7524938.1"/>
    </source>
</evidence>
<dbReference type="Pfam" id="PF08263">
    <property type="entry name" value="LRRNT_2"/>
    <property type="match status" value="1"/>
</dbReference>
<feature type="transmembrane region" description="Helical" evidence="4">
    <location>
        <begin position="216"/>
        <end position="239"/>
    </location>
</feature>
<evidence type="ECO:0000256" key="3">
    <source>
        <dbReference type="ARBA" id="ARBA00022737"/>
    </source>
</evidence>
<sequence length="362" mass="39569">MESKVGTSFCLWLILLVRPLWMMMVMVSANMEGDALHSLRTNLEDPNNVLQSWDPTLVNPCTWFHVTCNNDNSVIRVDLGNAALSGQLVPQLGLLKNLQYLELYSNNISGTIPSDLGNLTSLVSLDLYLNGFTGPIPDTLGKLSKLRDLSNNRLSGEVPDNGSFSLFTPISFANNMGLCGPVTGHPCPGSPPFSPPPPFVPPPPISTPGGNSATGAIAGGVAAGAALLFAAPAIAFAWWRRRKPQEFFFDVPAEEDPEVKGLLKEKKLEQLVDPDLQHNYVEAEVEQLIQVALLCTQGSPMDRPKMSEVVRMLEGDGLAERWDEWQKVEVLRQEVELAPHPNSDWIVDSTENLHAVELSGPR</sequence>
<dbReference type="AlphaFoldDB" id="A0A978VAK3"/>
<keyword evidence="2 5" id="KW-0732">Signal</keyword>
<dbReference type="Gene3D" id="1.10.510.10">
    <property type="entry name" value="Transferase(Phosphotransferase) domain 1"/>
    <property type="match status" value="1"/>
</dbReference>
<keyword evidence="3" id="KW-0677">Repeat</keyword>
<dbReference type="Gene3D" id="3.80.10.10">
    <property type="entry name" value="Ribonuclease Inhibitor"/>
    <property type="match status" value="2"/>
</dbReference>
<evidence type="ECO:0000256" key="1">
    <source>
        <dbReference type="ARBA" id="ARBA00022614"/>
    </source>
</evidence>
<keyword evidence="4" id="KW-0472">Membrane</keyword>
<feature type="signal peptide" evidence="5">
    <location>
        <begin position="1"/>
        <end position="22"/>
    </location>
</feature>
<gene>
    <name evidence="7" type="ORF">FEM48_Zijuj06G0172300</name>
</gene>
<dbReference type="InterPro" id="IPR001611">
    <property type="entry name" value="Leu-rich_rpt"/>
</dbReference>
<proteinExistence type="predicted"/>
<dbReference type="InterPro" id="IPR032675">
    <property type="entry name" value="LRR_dom_sf"/>
</dbReference>
<evidence type="ECO:0000313" key="8">
    <source>
        <dbReference type="Proteomes" id="UP000813462"/>
    </source>
</evidence>
<reference evidence="7" key="1">
    <citation type="journal article" date="2021" name="Front. Plant Sci.">
        <title>Chromosome-Scale Genome Assembly for Chinese Sour Jujube and Insights Into Its Genome Evolution and Domestication Signature.</title>
        <authorList>
            <person name="Shen L.-Y."/>
            <person name="Luo H."/>
            <person name="Wang X.-L."/>
            <person name="Wang X.-M."/>
            <person name="Qiu X.-J."/>
            <person name="Liu H."/>
            <person name="Zhou S.-S."/>
            <person name="Jia K.-H."/>
            <person name="Nie S."/>
            <person name="Bao Y.-T."/>
            <person name="Zhang R.-G."/>
            <person name="Yun Q.-Z."/>
            <person name="Chai Y.-H."/>
            <person name="Lu J.-Y."/>
            <person name="Li Y."/>
            <person name="Zhao S.-W."/>
            <person name="Mao J.-F."/>
            <person name="Jia S.-G."/>
            <person name="Mao Y.-M."/>
        </authorList>
    </citation>
    <scope>NUCLEOTIDE SEQUENCE</scope>
    <source>
        <strain evidence="7">AT0</strain>
        <tissue evidence="7">Leaf</tissue>
    </source>
</reference>
<evidence type="ECO:0000259" key="6">
    <source>
        <dbReference type="Pfam" id="PF08263"/>
    </source>
</evidence>
<keyword evidence="4" id="KW-1133">Transmembrane helix</keyword>
<organism evidence="7 8">
    <name type="scientific">Ziziphus jujuba var. spinosa</name>
    <dbReference type="NCBI Taxonomy" id="714518"/>
    <lineage>
        <taxon>Eukaryota</taxon>
        <taxon>Viridiplantae</taxon>
        <taxon>Streptophyta</taxon>
        <taxon>Embryophyta</taxon>
        <taxon>Tracheophyta</taxon>
        <taxon>Spermatophyta</taxon>
        <taxon>Magnoliopsida</taxon>
        <taxon>eudicotyledons</taxon>
        <taxon>Gunneridae</taxon>
        <taxon>Pentapetalae</taxon>
        <taxon>rosids</taxon>
        <taxon>fabids</taxon>
        <taxon>Rosales</taxon>
        <taxon>Rhamnaceae</taxon>
        <taxon>Paliureae</taxon>
        <taxon>Ziziphus</taxon>
    </lineage>
</organism>
<dbReference type="SUPFAM" id="SSF52058">
    <property type="entry name" value="L domain-like"/>
    <property type="match status" value="1"/>
</dbReference>
<dbReference type="Proteomes" id="UP000813462">
    <property type="component" value="Unassembled WGS sequence"/>
</dbReference>
<dbReference type="FunFam" id="3.80.10.10:FF:000024">
    <property type="entry name" value="Somatic embryogenesis receptor kinase 1"/>
    <property type="match status" value="1"/>
</dbReference>
<evidence type="ECO:0000256" key="4">
    <source>
        <dbReference type="SAM" id="Phobius"/>
    </source>
</evidence>
<dbReference type="PANTHER" id="PTHR47988">
    <property type="entry name" value="SOMATIC EMBRYOGENESIS RECEPTOR KINASE 1"/>
    <property type="match status" value="1"/>
</dbReference>
<protein>
    <recommendedName>
        <fullName evidence="6">Leucine-rich repeat-containing N-terminal plant-type domain-containing protein</fullName>
    </recommendedName>
</protein>
<keyword evidence="1" id="KW-0433">Leucine-rich repeat</keyword>
<feature type="domain" description="Leucine-rich repeat-containing N-terminal plant-type" evidence="6">
    <location>
        <begin position="30"/>
        <end position="69"/>
    </location>
</feature>
<accession>A0A978VAK3</accession>
<keyword evidence="4" id="KW-0812">Transmembrane</keyword>
<comment type="caution">
    <text evidence="7">The sequence shown here is derived from an EMBL/GenBank/DDBJ whole genome shotgun (WGS) entry which is preliminary data.</text>
</comment>
<evidence type="ECO:0000256" key="5">
    <source>
        <dbReference type="SAM" id="SignalP"/>
    </source>
</evidence>